<gene>
    <name evidence="1" type="ORF">X970_00235</name>
</gene>
<dbReference type="AlphaFoldDB" id="V9V646"/>
<sequence length="57" mass="6338">MRNILFSRVYPYLSAVRALMIVSGPTRLAEHLVRSVYGISGLLTYLKDSPIKSAQAI</sequence>
<dbReference type="HOGENOM" id="CLU_2993313_0_0_6"/>
<reference evidence="1 2" key="1">
    <citation type="submission" date="2013-12" db="EMBL/GenBank/DDBJ databases">
        <title>Complete Genomes of Pseudomonas monteilii SB3078 and SB3101, two Benzene, Toluene and Ethylbenzene Degrading Bacteria used for Bioaugmentation.</title>
        <authorList>
            <person name="Dueholm M.S."/>
            <person name="Albertsen M."/>
            <person name="D'Imperio S."/>
            <person name="Tale V.P."/>
            <person name="Lewis D."/>
            <person name="Nilsen P.H."/>
            <person name="Nielsen J.L."/>
        </authorList>
    </citation>
    <scope>NUCLEOTIDE SEQUENCE [LARGE SCALE GENOMIC DNA]</scope>
    <source>
        <strain evidence="1 2">SB3101</strain>
    </source>
</reference>
<dbReference type="EMBL" id="CP006979">
    <property type="protein sequence ID" value="AHC91014.1"/>
    <property type="molecule type" value="Genomic_DNA"/>
</dbReference>
<evidence type="ECO:0000313" key="1">
    <source>
        <dbReference type="EMBL" id="AHC91014.1"/>
    </source>
</evidence>
<proteinExistence type="predicted"/>
<name>V9V646_9PSED</name>
<organism evidence="1 2">
    <name type="scientific">Pseudomonas monteilii SB3101</name>
    <dbReference type="NCBI Taxonomy" id="1435058"/>
    <lineage>
        <taxon>Bacteria</taxon>
        <taxon>Pseudomonadati</taxon>
        <taxon>Pseudomonadota</taxon>
        <taxon>Gammaproteobacteria</taxon>
        <taxon>Pseudomonadales</taxon>
        <taxon>Pseudomonadaceae</taxon>
        <taxon>Pseudomonas</taxon>
    </lineage>
</organism>
<accession>V9V646</accession>
<dbReference type="Proteomes" id="UP000018660">
    <property type="component" value="Chromosome"/>
</dbReference>
<evidence type="ECO:0000313" key="2">
    <source>
        <dbReference type="Proteomes" id="UP000018660"/>
    </source>
</evidence>
<protein>
    <submittedName>
        <fullName evidence="1">Uncharacterized protein</fullName>
    </submittedName>
</protein>
<dbReference type="KEGG" id="pmot:X970_00235"/>